<feature type="transmembrane region" description="Helical" evidence="2">
    <location>
        <begin position="414"/>
        <end position="438"/>
    </location>
</feature>
<dbReference type="PANTHER" id="PTHR36353:SF1">
    <property type="entry name" value="TRANSMEMBRANE PROTEIN"/>
    <property type="match status" value="1"/>
</dbReference>
<feature type="non-terminal residue" evidence="3">
    <location>
        <position position="1"/>
    </location>
</feature>
<feature type="region of interest" description="Disordered" evidence="1">
    <location>
        <begin position="1"/>
        <end position="129"/>
    </location>
</feature>
<proteinExistence type="evidence at transcript level"/>
<dbReference type="InterPro" id="IPR056715">
    <property type="entry name" value="DUF7813"/>
</dbReference>
<feature type="transmembrane region" description="Helical" evidence="2">
    <location>
        <begin position="262"/>
        <end position="284"/>
    </location>
</feature>
<keyword evidence="2" id="KW-1133">Transmembrane helix</keyword>
<sequence>DSPFLPSPRLADPHSPALPPPCRQPPRPRPRHRRRAWTRVRVAAYCAERRRTSSTRPRSRRSSSRRSSSSSSGQPSLLARFASPPSRTAIPPSAPSFSASPLPPSPPRRFRSTTSPAAGPPFTSSSSSLSDDDFLVGPFDPATSAPSSRRNASYHNIFFTSFSTPKPYPVPLSQLLSASVSPFLLAIHNETSSPKPASPRGGELRLLDLTRRDAAAIINLLALLSSAHVLAILGYITVHSIALGTVFASVAGRHLPERRRGFFFSGVAMGARRLTGFAFLRWATRDAVVQMLCLWFFADVHDQAQLFRLFVVAKLMPFSASANPWLAAAISGPELDGFFIAWALLDAVVSVLFTVVPWVVAMDRDPRPPGRNAVKEGCYLVSLMATDATLIKCWETVVCGSMGRLLMVTFGGKVLGGFLHSFAEVYFMVVWLMFYFAARCKESRLGGRQFGLEDVAAALN</sequence>
<organism evidence="3">
    <name type="scientific">Hordeum vulgare subsp. vulgare</name>
    <name type="common">Domesticated barley</name>
    <dbReference type="NCBI Taxonomy" id="112509"/>
    <lineage>
        <taxon>Eukaryota</taxon>
        <taxon>Viridiplantae</taxon>
        <taxon>Streptophyta</taxon>
        <taxon>Embryophyta</taxon>
        <taxon>Tracheophyta</taxon>
        <taxon>Spermatophyta</taxon>
        <taxon>Magnoliopsida</taxon>
        <taxon>Liliopsida</taxon>
        <taxon>Poales</taxon>
        <taxon>Poaceae</taxon>
        <taxon>BOP clade</taxon>
        <taxon>Pooideae</taxon>
        <taxon>Triticodae</taxon>
        <taxon>Triticeae</taxon>
        <taxon>Hordeinae</taxon>
        <taxon>Hordeum</taxon>
    </lineage>
</organism>
<dbReference type="Pfam" id="PF25105">
    <property type="entry name" value="DUF7813"/>
    <property type="match status" value="1"/>
</dbReference>
<keyword evidence="2" id="KW-0812">Transmembrane</keyword>
<feature type="compositionally biased region" description="Pro residues" evidence="1">
    <location>
        <begin position="16"/>
        <end position="25"/>
    </location>
</feature>
<dbReference type="AlphaFoldDB" id="F2DXP7"/>
<feature type="transmembrane region" description="Helical" evidence="2">
    <location>
        <begin position="229"/>
        <end position="250"/>
    </location>
</feature>
<evidence type="ECO:0000256" key="2">
    <source>
        <dbReference type="SAM" id="Phobius"/>
    </source>
</evidence>
<keyword evidence="2" id="KW-0472">Membrane</keyword>
<accession>F2DXP7</accession>
<dbReference type="PANTHER" id="PTHR36353">
    <property type="entry name" value="TRANSMEMBRANE PROTEIN"/>
    <property type="match status" value="1"/>
</dbReference>
<dbReference type="EMBL" id="AK368665">
    <property type="protein sequence ID" value="BAJ99868.1"/>
    <property type="molecule type" value="mRNA"/>
</dbReference>
<feature type="transmembrane region" description="Helical" evidence="2">
    <location>
        <begin position="304"/>
        <end position="326"/>
    </location>
</feature>
<feature type="compositionally biased region" description="Basic residues" evidence="1">
    <location>
        <begin position="26"/>
        <end position="38"/>
    </location>
</feature>
<feature type="compositionally biased region" description="Low complexity" evidence="1">
    <location>
        <begin position="112"/>
        <end position="129"/>
    </location>
</feature>
<protein>
    <submittedName>
        <fullName evidence="3">Predicted protein</fullName>
    </submittedName>
</protein>
<feature type="transmembrane region" description="Helical" evidence="2">
    <location>
        <begin position="338"/>
        <end position="360"/>
    </location>
</feature>
<name>F2DXP7_HORVV</name>
<reference evidence="3" key="1">
    <citation type="journal article" date="2011" name="Plant Physiol.">
        <title>Comprehensive sequence analysis of 24,783 barley full-length cDNAs derived from 12 clone libraries.</title>
        <authorList>
            <person name="Matsumoto T."/>
            <person name="Tanaka T."/>
            <person name="Sakai H."/>
            <person name="Amano N."/>
            <person name="Kanamori H."/>
            <person name="Kurita K."/>
            <person name="Kikuta A."/>
            <person name="Kamiya K."/>
            <person name="Yamamoto M."/>
            <person name="Ikawa H."/>
            <person name="Fujii N."/>
            <person name="Hori K."/>
            <person name="Itoh T."/>
            <person name="Sato K."/>
        </authorList>
    </citation>
    <scope>NUCLEOTIDE SEQUENCE</scope>
    <source>
        <tissue evidence="3">Shoot and root</tissue>
    </source>
</reference>
<evidence type="ECO:0000256" key="1">
    <source>
        <dbReference type="SAM" id="MobiDB-lite"/>
    </source>
</evidence>
<evidence type="ECO:0000313" key="3">
    <source>
        <dbReference type="EMBL" id="BAJ99868.1"/>
    </source>
</evidence>